<evidence type="ECO:0000256" key="7">
    <source>
        <dbReference type="ARBA" id="ARBA00034146"/>
    </source>
</evidence>
<dbReference type="GO" id="GO:0005615">
    <property type="term" value="C:extracellular space"/>
    <property type="evidence" value="ECO:0007669"/>
    <property type="project" value="TreeGrafter"/>
</dbReference>
<dbReference type="Gene3D" id="4.10.410.10">
    <property type="entry name" value="Pancreatic trypsin inhibitor Kunitz domain"/>
    <property type="match status" value="5"/>
</dbReference>
<protein>
    <submittedName>
        <fullName evidence="13">Kunitz/Bovine pancreatic trypsin inhibitor domain protein</fullName>
    </submittedName>
</protein>
<comment type="subcellular location">
    <subcellularLocation>
        <location evidence="1">Secreted</location>
    </subcellularLocation>
</comment>
<evidence type="ECO:0000256" key="8">
    <source>
        <dbReference type="PROSITE-ProRule" id="PRU00500"/>
    </source>
</evidence>
<keyword evidence="6" id="KW-1199">Hemostasis impairing toxin</keyword>
<dbReference type="Gene3D" id="4.10.800.10">
    <property type="entry name" value="Thyroglobulin type-1"/>
    <property type="match status" value="1"/>
</dbReference>
<sequence length="906" mass="99592">MRFLALLAAFCAVIPLTDAVDPCKRQPFRGRCPSKNGDSPKRSQFVLRYYMRNGECVSYPYGHCSNDDSEPLLYRYKEECEDACINPPLGHCSNDDSEPLLYRYKEECEDACINPPLANLGTVKEEDVQTYGTVGPIESTRENEKDDDKVLLPSIDSTTEVINTAFEATIGDHSTIFATSITPTTNEIAQSTETISSSEVQSTINTSDAQSMSSEPTVISTEPGITTKSTTKGSTTTPRTECERRRLQSSMSTIRGGFVPVCTPLGSFEKVQCEPDGRQCFCVDSKGIEVANSRTRNGQKPDCDKIQSASTPTTKECVGNADRGPCSGTLNRWYYDEKEAECKRFVFSGCGGNGNNYETKEACTQRCAPPPMGLPKCEKECKYFFWGGCQGNGNNFEKVEDCESTCGISKVKGNMATTIQPSTPGNRPVFKTTQGIRITPGMRSKPKDVPHLKGYSTSVVTSYNTAATIPFRSMSMMPSSFESTVDFNPLATGATQMVHVALTRAPPIPEMTLLEGIEDNSADGVNRCLHPKDPGNCRGQFVRWYWDNENKICDVFTYTGCQGNGNNYGSREECMAICHKEAAPVVVQEQNSSSVCKHDVDAGECNGIFQRFAFDTESGECRPFTYGGCGGNGNNFATLAECRIKCQKGNGNNFATIQECRNVCIKKLCNPNPQCDLTRCQIVNDRNGCPFCSCPPTNQPSPPGLSTPQCPEIDTEKCEDPCMIINNRKGCKDCVCPASFNTEGHPPGSSDHDAVLPKSRSTLHSSSGEVTHLMQGVVRPPSMPANVGPPSGPTIKRVQPPGSNERARQVKHFVESVRTMQSTQTKQIEIDSKQLMPPPLTAQLQEKCMQPVEPGPCKHFVDRWYFNSIDGTCHPFKYGGCAGNRNHFFTQNECEIHCARFLRELF</sequence>
<evidence type="ECO:0000256" key="2">
    <source>
        <dbReference type="ARBA" id="ARBA00022525"/>
    </source>
</evidence>
<feature type="domain" description="BPTI/Kunitz inhibitor" evidence="11">
    <location>
        <begin position="317"/>
        <end position="367"/>
    </location>
</feature>
<evidence type="ECO:0000256" key="3">
    <source>
        <dbReference type="ARBA" id="ARBA00022690"/>
    </source>
</evidence>
<dbReference type="InterPro" id="IPR020901">
    <property type="entry name" value="Prtase_inh_Kunz-CS"/>
</dbReference>
<evidence type="ECO:0000259" key="12">
    <source>
        <dbReference type="PROSITE" id="PS51162"/>
    </source>
</evidence>
<dbReference type="Pfam" id="PF00086">
    <property type="entry name" value="Thyroglobulin_1"/>
    <property type="match status" value="1"/>
</dbReference>
<evidence type="ECO:0000256" key="5">
    <source>
        <dbReference type="ARBA" id="ARBA00023157"/>
    </source>
</evidence>
<keyword evidence="6" id="KW-0800">Toxin</keyword>
<keyword evidence="14" id="KW-1185">Reference proteome</keyword>
<keyword evidence="4" id="KW-0722">Serine protease inhibitor</keyword>
<dbReference type="AlphaFoldDB" id="A0A0D8XRY8"/>
<gene>
    <name evidence="13" type="ORF">DICVIV_06519</name>
</gene>
<feature type="domain" description="Thyroglobulin type-1" evidence="12">
    <location>
        <begin position="239"/>
        <end position="303"/>
    </location>
</feature>
<keyword evidence="7" id="KW-1203">Blood coagulation cascade inhibiting toxin</keyword>
<dbReference type="PROSITE" id="PS50279">
    <property type="entry name" value="BPTI_KUNITZ_2"/>
    <property type="match status" value="5"/>
</dbReference>
<feature type="compositionally biased region" description="Polar residues" evidence="9">
    <location>
        <begin position="205"/>
        <end position="220"/>
    </location>
</feature>
<dbReference type="PROSITE" id="PS00280">
    <property type="entry name" value="BPTI_KUNITZ_1"/>
    <property type="match status" value="4"/>
</dbReference>
<feature type="domain" description="BPTI/Kunitz inhibitor" evidence="11">
    <location>
        <begin position="528"/>
        <end position="578"/>
    </location>
</feature>
<evidence type="ECO:0000313" key="13">
    <source>
        <dbReference type="EMBL" id="KJH47398.1"/>
    </source>
</evidence>
<evidence type="ECO:0000256" key="10">
    <source>
        <dbReference type="SAM" id="SignalP"/>
    </source>
</evidence>
<dbReference type="Proteomes" id="UP000053766">
    <property type="component" value="Unassembled WGS sequence"/>
</dbReference>
<dbReference type="FunFam" id="4.10.410.10:FF:000020">
    <property type="entry name" value="Collagen, type VI, alpha 3"/>
    <property type="match status" value="2"/>
</dbReference>
<dbReference type="STRING" id="29172.A0A0D8XRY8"/>
<dbReference type="OrthoDB" id="4473401at2759"/>
<reference evidence="14" key="2">
    <citation type="journal article" date="2016" name="Sci. Rep.">
        <title>Dictyocaulus viviparus genome, variome and transcriptome elucidate lungworm biology and support future intervention.</title>
        <authorList>
            <person name="McNulty S.N."/>
            <person name="Strube C."/>
            <person name="Rosa B.A."/>
            <person name="Martin J.C."/>
            <person name="Tyagi R."/>
            <person name="Choi Y.J."/>
            <person name="Wang Q."/>
            <person name="Hallsworth Pepin K."/>
            <person name="Zhang X."/>
            <person name="Ozersky P."/>
            <person name="Wilson R.K."/>
            <person name="Sternberg P.W."/>
            <person name="Gasser R.B."/>
            <person name="Mitreva M."/>
        </authorList>
    </citation>
    <scope>NUCLEOTIDE SEQUENCE [LARGE SCALE GENOMIC DNA]</scope>
    <source>
        <strain evidence="14">HannoverDv2000</strain>
    </source>
</reference>
<keyword evidence="3" id="KW-0646">Protease inhibitor</keyword>
<keyword evidence="5 8" id="KW-1015">Disulfide bond</keyword>
<feature type="signal peptide" evidence="10">
    <location>
        <begin position="1"/>
        <end position="19"/>
    </location>
</feature>
<reference evidence="13 14" key="1">
    <citation type="submission" date="2013-11" db="EMBL/GenBank/DDBJ databases">
        <title>Draft genome of the bovine lungworm Dictyocaulus viviparus.</title>
        <authorList>
            <person name="Mitreva M."/>
        </authorList>
    </citation>
    <scope>NUCLEOTIDE SEQUENCE [LARGE SCALE GENOMIC DNA]</scope>
    <source>
        <strain evidence="13 14">HannoverDv2000</strain>
    </source>
</reference>
<feature type="domain" description="BPTI/Kunitz inhibitor" evidence="11">
    <location>
        <begin position="596"/>
        <end position="646"/>
    </location>
</feature>
<dbReference type="SMART" id="SM00211">
    <property type="entry name" value="TY"/>
    <property type="match status" value="1"/>
</dbReference>
<dbReference type="SUPFAM" id="SSF57362">
    <property type="entry name" value="BPTI-like"/>
    <property type="match status" value="5"/>
</dbReference>
<feature type="region of interest" description="Disordered" evidence="9">
    <location>
        <begin position="782"/>
        <end position="804"/>
    </location>
</feature>
<dbReference type="PROSITE" id="PS51162">
    <property type="entry name" value="THYROGLOBULIN_1_2"/>
    <property type="match status" value="1"/>
</dbReference>
<evidence type="ECO:0000259" key="11">
    <source>
        <dbReference type="PROSITE" id="PS50279"/>
    </source>
</evidence>
<accession>A0A0D8XRY8</accession>
<proteinExistence type="predicted"/>
<dbReference type="PANTHER" id="PTHR10083">
    <property type="entry name" value="KUNITZ-TYPE PROTEASE INHIBITOR-RELATED"/>
    <property type="match status" value="1"/>
</dbReference>
<dbReference type="FunFam" id="4.10.410.10:FF:000006">
    <property type="entry name" value="Serine peptidase inhibitor, Kunitz type 1"/>
    <property type="match status" value="1"/>
</dbReference>
<feature type="domain" description="BPTI/Kunitz inhibitor" evidence="11">
    <location>
        <begin position="379"/>
        <end position="406"/>
    </location>
</feature>
<feature type="region of interest" description="Disordered" evidence="9">
    <location>
        <begin position="205"/>
        <end position="239"/>
    </location>
</feature>
<dbReference type="PROSITE" id="PS00484">
    <property type="entry name" value="THYROGLOBULIN_1_1"/>
    <property type="match status" value="1"/>
</dbReference>
<dbReference type="SUPFAM" id="SSF57610">
    <property type="entry name" value="Thyroglobulin type-1 domain"/>
    <property type="match status" value="1"/>
</dbReference>
<dbReference type="InterPro" id="IPR036857">
    <property type="entry name" value="Thyroglobulin_1_sf"/>
</dbReference>
<feature type="chain" id="PRO_5002336153" evidence="10">
    <location>
        <begin position="20"/>
        <end position="906"/>
    </location>
</feature>
<feature type="compositionally biased region" description="Low complexity" evidence="9">
    <location>
        <begin position="223"/>
        <end position="239"/>
    </location>
</feature>
<evidence type="ECO:0000256" key="9">
    <source>
        <dbReference type="SAM" id="MobiDB-lite"/>
    </source>
</evidence>
<comment type="caution">
    <text evidence="8">Lacks conserved residue(s) required for the propagation of feature annotation.</text>
</comment>
<name>A0A0D8XRY8_DICVI</name>
<evidence type="ECO:0000256" key="1">
    <source>
        <dbReference type="ARBA" id="ARBA00004613"/>
    </source>
</evidence>
<evidence type="ECO:0000256" key="6">
    <source>
        <dbReference type="ARBA" id="ARBA00023240"/>
    </source>
</evidence>
<dbReference type="InterPro" id="IPR002223">
    <property type="entry name" value="Kunitz_BPTI"/>
</dbReference>
<dbReference type="PRINTS" id="PR00759">
    <property type="entry name" value="BASICPTASE"/>
</dbReference>
<feature type="domain" description="BPTI/Kunitz inhibitor" evidence="11">
    <location>
        <begin position="848"/>
        <end position="898"/>
    </location>
</feature>
<dbReference type="InterPro" id="IPR050098">
    <property type="entry name" value="TFPI/VKTCI-like"/>
</dbReference>
<organism evidence="13 14">
    <name type="scientific">Dictyocaulus viviparus</name>
    <name type="common">Bovine lungworm</name>
    <dbReference type="NCBI Taxonomy" id="29172"/>
    <lineage>
        <taxon>Eukaryota</taxon>
        <taxon>Metazoa</taxon>
        <taxon>Ecdysozoa</taxon>
        <taxon>Nematoda</taxon>
        <taxon>Chromadorea</taxon>
        <taxon>Rhabditida</taxon>
        <taxon>Rhabditina</taxon>
        <taxon>Rhabditomorpha</taxon>
        <taxon>Strongyloidea</taxon>
        <taxon>Metastrongylidae</taxon>
        <taxon>Dictyocaulus</taxon>
    </lineage>
</organism>
<dbReference type="CDD" id="cd00109">
    <property type="entry name" value="Kunitz-type"/>
    <property type="match status" value="4"/>
</dbReference>
<dbReference type="InterPro" id="IPR000716">
    <property type="entry name" value="Thyroglobulin_1"/>
</dbReference>
<dbReference type="GO" id="GO:0004867">
    <property type="term" value="F:serine-type endopeptidase inhibitor activity"/>
    <property type="evidence" value="ECO:0007669"/>
    <property type="project" value="UniProtKB-KW"/>
</dbReference>
<evidence type="ECO:0000256" key="4">
    <source>
        <dbReference type="ARBA" id="ARBA00022900"/>
    </source>
</evidence>
<dbReference type="InterPro" id="IPR036880">
    <property type="entry name" value="Kunitz_BPTI_sf"/>
</dbReference>
<dbReference type="EMBL" id="KN716309">
    <property type="protein sequence ID" value="KJH47398.1"/>
    <property type="molecule type" value="Genomic_DNA"/>
</dbReference>
<dbReference type="CDD" id="cd00191">
    <property type="entry name" value="TY"/>
    <property type="match status" value="1"/>
</dbReference>
<dbReference type="SMART" id="SM00131">
    <property type="entry name" value="KU"/>
    <property type="match status" value="5"/>
</dbReference>
<evidence type="ECO:0000313" key="14">
    <source>
        <dbReference type="Proteomes" id="UP000053766"/>
    </source>
</evidence>
<keyword evidence="10" id="KW-0732">Signal</keyword>
<keyword evidence="2" id="KW-0964">Secreted</keyword>
<feature type="disulfide bond" evidence="8">
    <location>
        <begin position="273"/>
        <end position="280"/>
    </location>
</feature>
<dbReference type="Pfam" id="PF00014">
    <property type="entry name" value="Kunitz_BPTI"/>
    <property type="match status" value="5"/>
</dbReference>
<dbReference type="PANTHER" id="PTHR10083:SF376">
    <property type="entry name" value="SERINE PEPTIDASE INHIBITOR, KUNITZ TYPE, 3"/>
    <property type="match status" value="1"/>
</dbReference>